<sequence length="78" mass="8789">MSWRNVTALYKAGHPARINPEHPGNEKEKTGASGRRRTFLADHKELLYSRGECGSDLQHGRNSFEFSEKKHVAGHLST</sequence>
<organism evidence="2 3">
    <name type="scientific">Daphnia magna</name>
    <dbReference type="NCBI Taxonomy" id="35525"/>
    <lineage>
        <taxon>Eukaryota</taxon>
        <taxon>Metazoa</taxon>
        <taxon>Ecdysozoa</taxon>
        <taxon>Arthropoda</taxon>
        <taxon>Crustacea</taxon>
        <taxon>Branchiopoda</taxon>
        <taxon>Diplostraca</taxon>
        <taxon>Cladocera</taxon>
        <taxon>Anomopoda</taxon>
        <taxon>Daphniidae</taxon>
        <taxon>Daphnia</taxon>
    </lineage>
</organism>
<proteinExistence type="predicted"/>
<feature type="compositionally biased region" description="Basic and acidic residues" evidence="1">
    <location>
        <begin position="19"/>
        <end position="30"/>
    </location>
</feature>
<feature type="region of interest" description="Disordered" evidence="1">
    <location>
        <begin position="1"/>
        <end position="36"/>
    </location>
</feature>
<protein>
    <submittedName>
        <fullName evidence="2">Uncharacterized protein</fullName>
    </submittedName>
</protein>
<reference evidence="2 3" key="1">
    <citation type="journal article" date="2023" name="Nucleic Acids Res.">
        <title>The hologenome of Daphnia magna reveals possible DNA methylation and microbiome-mediated evolution of the host genome.</title>
        <authorList>
            <person name="Chaturvedi A."/>
            <person name="Li X."/>
            <person name="Dhandapani V."/>
            <person name="Marshall H."/>
            <person name="Kissane S."/>
            <person name="Cuenca-Cambronero M."/>
            <person name="Asole G."/>
            <person name="Calvet F."/>
            <person name="Ruiz-Romero M."/>
            <person name="Marangio P."/>
            <person name="Guigo R."/>
            <person name="Rago D."/>
            <person name="Mirbahai L."/>
            <person name="Eastwood N."/>
            <person name="Colbourne J.K."/>
            <person name="Zhou J."/>
            <person name="Mallon E."/>
            <person name="Orsini L."/>
        </authorList>
    </citation>
    <scope>NUCLEOTIDE SEQUENCE [LARGE SCALE GENOMIC DNA]</scope>
    <source>
        <strain evidence="2">LRV0_1</strain>
    </source>
</reference>
<evidence type="ECO:0000256" key="1">
    <source>
        <dbReference type="SAM" id="MobiDB-lite"/>
    </source>
</evidence>
<evidence type="ECO:0000313" key="3">
    <source>
        <dbReference type="Proteomes" id="UP001234178"/>
    </source>
</evidence>
<dbReference type="Proteomes" id="UP001234178">
    <property type="component" value="Unassembled WGS sequence"/>
</dbReference>
<evidence type="ECO:0000313" key="2">
    <source>
        <dbReference type="EMBL" id="KAK4036243.1"/>
    </source>
</evidence>
<accession>A0ABR0B3G6</accession>
<gene>
    <name evidence="2" type="ORF">OUZ56_028308</name>
</gene>
<keyword evidence="3" id="KW-1185">Reference proteome</keyword>
<name>A0ABR0B3G6_9CRUS</name>
<dbReference type="EMBL" id="JAOYFB010000040">
    <property type="protein sequence ID" value="KAK4036243.1"/>
    <property type="molecule type" value="Genomic_DNA"/>
</dbReference>
<comment type="caution">
    <text evidence="2">The sequence shown here is derived from an EMBL/GenBank/DDBJ whole genome shotgun (WGS) entry which is preliminary data.</text>
</comment>